<feature type="region of interest" description="Disordered" evidence="2">
    <location>
        <begin position="1"/>
        <end position="23"/>
    </location>
</feature>
<comment type="caution">
    <text evidence="4">The sequence shown here is derived from an EMBL/GenBank/DDBJ whole genome shotgun (WGS) entry which is preliminary data.</text>
</comment>
<keyword evidence="1" id="KW-0862">Zinc</keyword>
<keyword evidence="1" id="KW-0863">Zinc-finger</keyword>
<protein>
    <recommendedName>
        <fullName evidence="3">C2H2-type domain-containing protein</fullName>
    </recommendedName>
</protein>
<evidence type="ECO:0000313" key="5">
    <source>
        <dbReference type="Proteomes" id="UP000467700"/>
    </source>
</evidence>
<evidence type="ECO:0000256" key="1">
    <source>
        <dbReference type="PROSITE-ProRule" id="PRU00042"/>
    </source>
</evidence>
<dbReference type="PROSITE" id="PS00028">
    <property type="entry name" value="ZINC_FINGER_C2H2_1"/>
    <property type="match status" value="2"/>
</dbReference>
<proteinExistence type="predicted"/>
<evidence type="ECO:0000256" key="2">
    <source>
        <dbReference type="SAM" id="MobiDB-lite"/>
    </source>
</evidence>
<gene>
    <name evidence="4" type="ORF">AAE3_LOCUS10390</name>
</gene>
<feature type="domain" description="C2H2-type" evidence="3">
    <location>
        <begin position="517"/>
        <end position="547"/>
    </location>
</feature>
<evidence type="ECO:0000313" key="4">
    <source>
        <dbReference type="EMBL" id="CAA7268176.1"/>
    </source>
</evidence>
<dbReference type="Proteomes" id="UP000467700">
    <property type="component" value="Unassembled WGS sequence"/>
</dbReference>
<dbReference type="PROSITE" id="PS50157">
    <property type="entry name" value="ZINC_FINGER_C2H2_2"/>
    <property type="match status" value="2"/>
</dbReference>
<keyword evidence="1" id="KW-0479">Metal-binding</keyword>
<dbReference type="SUPFAM" id="SSF57667">
    <property type="entry name" value="beta-beta-alpha zinc fingers"/>
    <property type="match status" value="1"/>
</dbReference>
<feature type="compositionally biased region" description="Polar residues" evidence="2">
    <location>
        <begin position="1"/>
        <end position="19"/>
    </location>
</feature>
<feature type="compositionally biased region" description="Low complexity" evidence="2">
    <location>
        <begin position="161"/>
        <end position="172"/>
    </location>
</feature>
<dbReference type="InterPro" id="IPR013087">
    <property type="entry name" value="Znf_C2H2_type"/>
</dbReference>
<dbReference type="OrthoDB" id="6077919at2759"/>
<dbReference type="GO" id="GO:0008270">
    <property type="term" value="F:zinc ion binding"/>
    <property type="evidence" value="ECO:0007669"/>
    <property type="project" value="UniProtKB-KW"/>
</dbReference>
<feature type="domain" description="C2H2-type" evidence="3">
    <location>
        <begin position="489"/>
        <end position="516"/>
    </location>
</feature>
<sequence>MDSTPFSSTFVNFPRSSTPPDADTEVSISVIEVAGDAAGDNNAQYTHTIAPTPHSPGLLSPTNWHQDRPHHVNFIHPRSAPPTPQVGFNTMYHMRQSFSRSEENLVLSQDYTLSALNSPSPGAESEYSFTSDQVDGHPPHSPISDTSSIPQPAFSFPANAGSDSPPSSRSDGQNASDGLHLSPHASPQRNFFTAPGRLATLQRRLHTVSDSRTLNRLHQFSPSPSPTHLRTALPPDDCLGSSTNNGTRLYLTDPLDDPCINVPEDPLFGGYSSDISFDRIPPLYNMPTSGSSSSSFLASPASASNANAFFNPNMSTSCTLGNTPVLQLGAHDQSGNLLGDFQLDNDNWMQGMEQASLIESQQASSSSQLNPVPYQAAPTTSSAANALATHLAGRNFSAGSASVQQAGSVNTFIPVSVEDGASEEMKEQMVDLLADSRSRTEAVQKIHALGVEKRSSAPDELLLKAAGRKVGTDEVRNAAHKRKLKSAAFKCVLCPYELTAKDNLKNHYRSHLDYKPCRCTMDSCGMGFGNPSGLKRHMEKKHHFRQPLKRGATRSKSVHRPES</sequence>
<reference evidence="4 5" key="1">
    <citation type="submission" date="2020-01" db="EMBL/GenBank/DDBJ databases">
        <authorList>
            <person name="Gupta K D."/>
        </authorList>
    </citation>
    <scope>NUCLEOTIDE SEQUENCE [LARGE SCALE GENOMIC DNA]</scope>
</reference>
<feature type="region of interest" description="Disordered" evidence="2">
    <location>
        <begin position="116"/>
        <end position="191"/>
    </location>
</feature>
<accession>A0A8S0WXE1</accession>
<dbReference type="EMBL" id="CACVBS010000066">
    <property type="protein sequence ID" value="CAA7268176.1"/>
    <property type="molecule type" value="Genomic_DNA"/>
</dbReference>
<dbReference type="InterPro" id="IPR036236">
    <property type="entry name" value="Znf_C2H2_sf"/>
</dbReference>
<organism evidence="4 5">
    <name type="scientific">Cyclocybe aegerita</name>
    <name type="common">Black poplar mushroom</name>
    <name type="synonym">Agrocybe aegerita</name>
    <dbReference type="NCBI Taxonomy" id="1973307"/>
    <lineage>
        <taxon>Eukaryota</taxon>
        <taxon>Fungi</taxon>
        <taxon>Dikarya</taxon>
        <taxon>Basidiomycota</taxon>
        <taxon>Agaricomycotina</taxon>
        <taxon>Agaricomycetes</taxon>
        <taxon>Agaricomycetidae</taxon>
        <taxon>Agaricales</taxon>
        <taxon>Agaricineae</taxon>
        <taxon>Bolbitiaceae</taxon>
        <taxon>Cyclocybe</taxon>
    </lineage>
</organism>
<dbReference type="AlphaFoldDB" id="A0A8S0WXE1"/>
<dbReference type="SMART" id="SM00355">
    <property type="entry name" value="ZnF_C2H2"/>
    <property type="match status" value="2"/>
</dbReference>
<keyword evidence="5" id="KW-1185">Reference proteome</keyword>
<dbReference type="Gene3D" id="3.30.160.60">
    <property type="entry name" value="Classic Zinc Finger"/>
    <property type="match status" value="1"/>
</dbReference>
<feature type="region of interest" description="Disordered" evidence="2">
    <location>
        <begin position="538"/>
        <end position="563"/>
    </location>
</feature>
<evidence type="ECO:0000259" key="3">
    <source>
        <dbReference type="PROSITE" id="PS50157"/>
    </source>
</evidence>
<name>A0A8S0WXE1_CYCAE</name>